<organism evidence="2 3">
    <name type="scientific">Trichonephila clavipes</name>
    <name type="common">Golden silk orbweaver</name>
    <name type="synonym">Nephila clavipes</name>
    <dbReference type="NCBI Taxonomy" id="2585209"/>
    <lineage>
        <taxon>Eukaryota</taxon>
        <taxon>Metazoa</taxon>
        <taxon>Ecdysozoa</taxon>
        <taxon>Arthropoda</taxon>
        <taxon>Chelicerata</taxon>
        <taxon>Arachnida</taxon>
        <taxon>Araneae</taxon>
        <taxon>Araneomorphae</taxon>
        <taxon>Entelegynae</taxon>
        <taxon>Araneoidea</taxon>
        <taxon>Nephilidae</taxon>
        <taxon>Trichonephila</taxon>
    </lineage>
</organism>
<dbReference type="SUPFAM" id="SSF53098">
    <property type="entry name" value="Ribonuclease H-like"/>
    <property type="match status" value="1"/>
</dbReference>
<evidence type="ECO:0000259" key="1">
    <source>
        <dbReference type="PROSITE" id="PS50994"/>
    </source>
</evidence>
<protein>
    <submittedName>
        <fullName evidence="2">Integrase catalytic domain-containing protein</fullName>
    </submittedName>
</protein>
<dbReference type="Proteomes" id="UP000887159">
    <property type="component" value="Unassembled WGS sequence"/>
</dbReference>
<comment type="caution">
    <text evidence="2">The sequence shown here is derived from an EMBL/GenBank/DDBJ whole genome shotgun (WGS) entry which is preliminary data.</text>
</comment>
<dbReference type="GO" id="GO:0003676">
    <property type="term" value="F:nucleic acid binding"/>
    <property type="evidence" value="ECO:0007669"/>
    <property type="project" value="InterPro"/>
</dbReference>
<evidence type="ECO:0000313" key="3">
    <source>
        <dbReference type="Proteomes" id="UP000887159"/>
    </source>
</evidence>
<dbReference type="EMBL" id="BMAU01021437">
    <property type="protein sequence ID" value="GFY36439.1"/>
    <property type="molecule type" value="Genomic_DNA"/>
</dbReference>
<dbReference type="Gene3D" id="3.30.420.10">
    <property type="entry name" value="Ribonuclease H-like superfamily/Ribonuclease H"/>
    <property type="match status" value="1"/>
</dbReference>
<dbReference type="InterPro" id="IPR001584">
    <property type="entry name" value="Integrase_cat-core"/>
</dbReference>
<dbReference type="InterPro" id="IPR040676">
    <property type="entry name" value="DUF5641"/>
</dbReference>
<dbReference type="Pfam" id="PF18701">
    <property type="entry name" value="DUF5641"/>
    <property type="match status" value="1"/>
</dbReference>
<feature type="domain" description="Integrase catalytic" evidence="1">
    <location>
        <begin position="27"/>
        <end position="212"/>
    </location>
</feature>
<sequence>MKRCISCKRFNCNPGSQVTAPLPDVRVTESPHFSVVGLDFAGPLFVKDNDAKQYILLITCAVTRSIHLELVGSMASDTFLLAFRRFVARRGLCSMVISDNARTFKRAELELQQMWKVLNHADVKNFYSAHSIKWNYIVERAAWWGGFYESMVRSEKGALRKTLGRSSLTTEQLLTILTEIEGMINSRAITYVGSETEEPIPLTPAHFIIGKRITSLPHLRRHLDSNLSCRKCLIKAFNYREKLMRPFWSTWKNEYLLNLRSAHSSTFKNASQFKINDVVLIKDDQLPRNFWKLGKFLELFPGRDGTVRACKIKTDSYIIKRPV</sequence>
<name>A0A8X7BNC7_TRICX</name>
<dbReference type="InterPro" id="IPR036397">
    <property type="entry name" value="RNaseH_sf"/>
</dbReference>
<dbReference type="PROSITE" id="PS50994">
    <property type="entry name" value="INTEGRASE"/>
    <property type="match status" value="1"/>
</dbReference>
<dbReference type="PANTHER" id="PTHR47331">
    <property type="entry name" value="PHD-TYPE DOMAIN-CONTAINING PROTEIN"/>
    <property type="match status" value="1"/>
</dbReference>
<dbReference type="AlphaFoldDB" id="A0A8X7BNC7"/>
<dbReference type="GO" id="GO:0015074">
    <property type="term" value="P:DNA integration"/>
    <property type="evidence" value="ECO:0007669"/>
    <property type="project" value="InterPro"/>
</dbReference>
<reference evidence="2" key="1">
    <citation type="submission" date="2020-08" db="EMBL/GenBank/DDBJ databases">
        <title>Multicomponent nature underlies the extraordinary mechanical properties of spider dragline silk.</title>
        <authorList>
            <person name="Kono N."/>
            <person name="Nakamura H."/>
            <person name="Mori M."/>
            <person name="Yoshida Y."/>
            <person name="Ohtoshi R."/>
            <person name="Malay A.D."/>
            <person name="Moran D.A.P."/>
            <person name="Tomita M."/>
            <person name="Numata K."/>
            <person name="Arakawa K."/>
        </authorList>
    </citation>
    <scope>NUCLEOTIDE SEQUENCE</scope>
</reference>
<gene>
    <name evidence="2" type="primary">AVEN_160404_1</name>
    <name evidence="2" type="ORF">TNCV_26371</name>
</gene>
<evidence type="ECO:0000313" key="2">
    <source>
        <dbReference type="EMBL" id="GFY36439.1"/>
    </source>
</evidence>
<dbReference type="InterPro" id="IPR012337">
    <property type="entry name" value="RNaseH-like_sf"/>
</dbReference>
<proteinExistence type="predicted"/>
<keyword evidence="3" id="KW-1185">Reference proteome</keyword>
<accession>A0A8X7BNC7</accession>